<sequence>MAPTFETEPRFFKDLRALSPTDRRRFRSAVTQFIEDLRRGDGFRKGLRVKRVEGTADIWEMTFAPNGRATWQYGDEVHPGEPHVIWRRVGTHQIFGRP</sequence>
<proteinExistence type="predicted"/>
<name>A0A344UXP1_9ACTN</name>
<dbReference type="KEGG" id="acij:JS278_02905"/>
<accession>A0A344UXP1</accession>
<dbReference type="AlphaFoldDB" id="A0A344UXP1"/>
<evidence type="ECO:0000313" key="2">
    <source>
        <dbReference type="Proteomes" id="UP000251995"/>
    </source>
</evidence>
<keyword evidence="2" id="KW-1185">Reference proteome</keyword>
<dbReference type="Proteomes" id="UP000251995">
    <property type="component" value="Chromosome"/>
</dbReference>
<reference evidence="1 2" key="1">
    <citation type="submission" date="2017-12" db="EMBL/GenBank/DDBJ databases">
        <title>The whole genome sequence of the Acidipropionibacterium virtanenii sp. nov. type strain JS278.</title>
        <authorList>
            <person name="Laine P."/>
            <person name="Deptula P."/>
            <person name="Varmanen P."/>
            <person name="Auvinen P."/>
        </authorList>
    </citation>
    <scope>NUCLEOTIDE SEQUENCE [LARGE SCALE GENOMIC DNA]</scope>
    <source>
        <strain evidence="1 2">JS278</strain>
    </source>
</reference>
<dbReference type="EMBL" id="CP025198">
    <property type="protein sequence ID" value="AXE40039.1"/>
    <property type="molecule type" value="Genomic_DNA"/>
</dbReference>
<protein>
    <submittedName>
        <fullName evidence="1">Uncharacterized protein</fullName>
    </submittedName>
</protein>
<organism evidence="1 2">
    <name type="scientific">Acidipropionibacterium virtanenii</name>
    <dbReference type="NCBI Taxonomy" id="2057246"/>
    <lineage>
        <taxon>Bacteria</taxon>
        <taxon>Bacillati</taxon>
        <taxon>Actinomycetota</taxon>
        <taxon>Actinomycetes</taxon>
        <taxon>Propionibacteriales</taxon>
        <taxon>Propionibacteriaceae</taxon>
        <taxon>Acidipropionibacterium</taxon>
    </lineage>
</organism>
<evidence type="ECO:0000313" key="1">
    <source>
        <dbReference type="EMBL" id="AXE40039.1"/>
    </source>
</evidence>
<gene>
    <name evidence="1" type="ORF">JS278_02905</name>
</gene>